<sequence length="663" mass="72863">MTITRHAQIDWDEQGNPHSRTFSDVYFSTESGLEETRHVFLVQNDLRRRFTELPEDGRLIIGETGFGTGLNFLCAWQLFDECARPGARLQFVSVEKYPLSRDDLQRALALWPELAAFADPLLDQYVAVHEGFQRIVFDQGRVTLTLLIGDALDMLPQLDGQIDAWFLDGFAPAKNPEMWTPELFAELARLSTTATTIGTFTSTGWVRRALNAAGFKMKRVPGIGHKWEVLRGTFIAWPEESVPVPAAKPWFARPPALHNERKALVIGAGLAGCATAESLANRGWQVSLLERHAAPAQEASGNPQGVLYLKLSAHGTALSQLILSGFGHTRRLLERLQRGVDWDGCGVLQLTFDDKEAKRQAQLAEAFPESLLHLLDQSAAEARSGIRLASGGLFYPEGGWVHPPALCDRQATHPNIRLIAHHEALELRQVGGQWQAWDNERLIDSAPVVVLAGAADIKQFAQSAELPLKRIRGQITRLPETAASTALSTVVCAEGYVAPARLGEHTLGASFDFNSVDLTPNLADHLGNLQMLEEISHDLVERLEAADLPPEHLQGRAAFRCTSPDYLPIVGPLADREAFMEAFAALGKDARQVPDVACPWLDGFYVNSGHGSRGLITAPLCAELLAAWLDNEPLPLPRSVAEACHPNRFALRGLIRGEHKVSD</sequence>
<feature type="region of interest" description="tRNA (mnm(5)s(2)U34)-methyltransferase" evidence="10">
    <location>
        <begin position="1"/>
        <end position="235"/>
    </location>
</feature>
<dbReference type="Proteomes" id="UP000050554">
    <property type="component" value="Unassembled WGS sequence"/>
</dbReference>
<comment type="similarity">
    <text evidence="10">In the C-terminal section; belongs to the DAO family.</text>
</comment>
<comment type="subcellular location">
    <subcellularLocation>
        <location evidence="10">Cytoplasm</location>
    </subcellularLocation>
</comment>
<dbReference type="Gene3D" id="3.50.50.60">
    <property type="entry name" value="FAD/NAD(P)-binding domain"/>
    <property type="match status" value="1"/>
</dbReference>
<evidence type="ECO:0000256" key="7">
    <source>
        <dbReference type="ARBA" id="ARBA00022827"/>
    </source>
</evidence>
<dbReference type="RefSeq" id="WP_004879440.1">
    <property type="nucleotide sequence ID" value="NZ_LJRF01000026.1"/>
</dbReference>
<dbReference type="EC" id="1.5.-.-" evidence="10"/>
<dbReference type="InterPro" id="IPR029063">
    <property type="entry name" value="SAM-dependent_MTases_sf"/>
</dbReference>
<dbReference type="InterPro" id="IPR006076">
    <property type="entry name" value="FAD-dep_OxRdtase"/>
</dbReference>
<comment type="function">
    <text evidence="10">Catalyzes the last two steps in the biosynthesis of 5-methylaminomethyl-2-thiouridine (mnm(5)s(2)U) at the wobble position (U34) in tRNA. Catalyzes the FAD-dependent demodification of cmnm(5)s(2)U34 to nm(5)s(2)U34, followed by the transfer of a methyl group from S-adenosyl-L-methionine to nm(5)s(2)U34, to form mnm(5)s(2)U34.</text>
</comment>
<protein>
    <recommendedName>
        <fullName evidence="10">tRNA 5-methylaminomethyl-2-thiouridine biosynthesis bifunctional protein MnmC</fullName>
        <shortName evidence="10">tRNA mnm(5)s(2)U biosynthesis bifunctional protein</shortName>
    </recommendedName>
    <domain>
        <recommendedName>
            <fullName evidence="10">tRNA (mnm(5)s(2)U34)-methyltransferase</fullName>
            <ecNumber evidence="10">2.1.1.61</ecNumber>
        </recommendedName>
    </domain>
    <domain>
        <recommendedName>
            <fullName evidence="10">FAD-dependent cmnm(5)s(2)U34 oxidoreductase</fullName>
            <ecNumber evidence="10">1.5.-.-</ecNumber>
        </recommendedName>
    </domain>
</protein>
<dbReference type="EMBL" id="LJRF01000026">
    <property type="protein sequence ID" value="KPY50809.1"/>
    <property type="molecule type" value="Genomic_DNA"/>
</dbReference>
<keyword evidence="1 10" id="KW-0963">Cytoplasm</keyword>
<dbReference type="HAMAP" id="MF_01102">
    <property type="entry name" value="MnmC"/>
    <property type="match status" value="1"/>
</dbReference>
<evidence type="ECO:0000313" key="13">
    <source>
        <dbReference type="EMBL" id="KPY50809.1"/>
    </source>
</evidence>
<comment type="similarity">
    <text evidence="10">In the N-terminal section; belongs to the methyltransferase superfamily. tRNA (mnm(5)s(2)U34)-methyltransferase family.</text>
</comment>
<dbReference type="PATRIC" id="fig|55398.3.peg.3504"/>
<dbReference type="GO" id="GO:0016645">
    <property type="term" value="F:oxidoreductase activity, acting on the CH-NH group of donors"/>
    <property type="evidence" value="ECO:0007669"/>
    <property type="project" value="InterPro"/>
</dbReference>
<keyword evidence="5 10" id="KW-0949">S-adenosyl-L-methionine</keyword>
<dbReference type="Gene3D" id="3.30.9.10">
    <property type="entry name" value="D-Amino Acid Oxidase, subunit A, domain 2"/>
    <property type="match status" value="1"/>
</dbReference>
<keyword evidence="3 10" id="KW-0285">Flavoprotein</keyword>
<keyword evidence="4 10" id="KW-0808">Transferase</keyword>
<keyword evidence="6 10" id="KW-0819">tRNA processing</keyword>
<evidence type="ECO:0000256" key="3">
    <source>
        <dbReference type="ARBA" id="ARBA00022630"/>
    </source>
</evidence>
<dbReference type="SUPFAM" id="SSF51905">
    <property type="entry name" value="FAD/NAD(P)-binding domain"/>
    <property type="match status" value="1"/>
</dbReference>
<name>A0A0Q0EI75_PSESI</name>
<dbReference type="Pfam" id="PF01266">
    <property type="entry name" value="DAO"/>
    <property type="match status" value="1"/>
</dbReference>
<comment type="catalytic activity">
    <reaction evidence="10">
        <text>5-aminomethyl-2-thiouridine(34) in tRNA + S-adenosyl-L-methionine = 5-methylaminomethyl-2-thiouridine(34) in tRNA + S-adenosyl-L-homocysteine + H(+)</text>
        <dbReference type="Rhea" id="RHEA:19569"/>
        <dbReference type="Rhea" id="RHEA-COMP:10195"/>
        <dbReference type="Rhea" id="RHEA-COMP:10197"/>
        <dbReference type="ChEBI" id="CHEBI:15378"/>
        <dbReference type="ChEBI" id="CHEBI:57856"/>
        <dbReference type="ChEBI" id="CHEBI:59789"/>
        <dbReference type="ChEBI" id="CHEBI:74454"/>
        <dbReference type="ChEBI" id="CHEBI:74455"/>
        <dbReference type="EC" id="2.1.1.61"/>
    </reaction>
</comment>
<dbReference type="NCBIfam" id="TIGR03197">
    <property type="entry name" value="MnmC_Cterm"/>
    <property type="match status" value="1"/>
</dbReference>
<evidence type="ECO:0000256" key="8">
    <source>
        <dbReference type="ARBA" id="ARBA00023002"/>
    </source>
</evidence>
<evidence type="ECO:0000256" key="1">
    <source>
        <dbReference type="ARBA" id="ARBA00022490"/>
    </source>
</evidence>
<evidence type="ECO:0000256" key="6">
    <source>
        <dbReference type="ARBA" id="ARBA00022694"/>
    </source>
</evidence>
<organism evidence="13 14">
    <name type="scientific">Pseudomonas syringae pv. ribicola</name>
    <dbReference type="NCBI Taxonomy" id="55398"/>
    <lineage>
        <taxon>Bacteria</taxon>
        <taxon>Pseudomonadati</taxon>
        <taxon>Pseudomonadota</taxon>
        <taxon>Gammaproteobacteria</taxon>
        <taxon>Pseudomonadales</taxon>
        <taxon>Pseudomonadaceae</taxon>
        <taxon>Pseudomonas</taxon>
    </lineage>
</organism>
<evidence type="ECO:0000256" key="2">
    <source>
        <dbReference type="ARBA" id="ARBA00022603"/>
    </source>
</evidence>
<dbReference type="GO" id="GO:0005737">
    <property type="term" value="C:cytoplasm"/>
    <property type="evidence" value="ECO:0007669"/>
    <property type="project" value="UniProtKB-SubCell"/>
</dbReference>
<feature type="region of interest" description="FAD-dependent cmnm(5)s(2)U34 oxidoreductase" evidence="10">
    <location>
        <begin position="266"/>
        <end position="663"/>
    </location>
</feature>
<dbReference type="NCBIfam" id="NF033855">
    <property type="entry name" value="tRNA_MNMC2"/>
    <property type="match status" value="1"/>
</dbReference>
<dbReference type="InterPro" id="IPR008471">
    <property type="entry name" value="MnmC-like_methylTransf"/>
</dbReference>
<dbReference type="Pfam" id="PF05430">
    <property type="entry name" value="Methyltransf_30"/>
    <property type="match status" value="1"/>
</dbReference>
<evidence type="ECO:0000259" key="11">
    <source>
        <dbReference type="Pfam" id="PF01266"/>
    </source>
</evidence>
<dbReference type="PANTHER" id="PTHR13847:SF283">
    <property type="entry name" value="TRNA 5-METHYLAMINOMETHYL-2-THIOURIDINE BIOSYNTHESIS BIFUNCTIONAL PROTEIN MNMC"/>
    <property type="match status" value="1"/>
</dbReference>
<comment type="caution">
    <text evidence="13">The sequence shown here is derived from an EMBL/GenBank/DDBJ whole genome shotgun (WGS) entry which is preliminary data.</text>
</comment>
<dbReference type="InterPro" id="IPR023032">
    <property type="entry name" value="tRNA_MAMT_biosynth_bifunc_MnmC"/>
</dbReference>
<dbReference type="PANTHER" id="PTHR13847">
    <property type="entry name" value="SARCOSINE DEHYDROGENASE-RELATED"/>
    <property type="match status" value="1"/>
</dbReference>
<keyword evidence="7 10" id="KW-0274">FAD</keyword>
<dbReference type="InterPro" id="IPR047785">
    <property type="entry name" value="tRNA_MNMC2"/>
</dbReference>
<dbReference type="Gene3D" id="3.40.50.150">
    <property type="entry name" value="Vaccinia Virus protein VP39"/>
    <property type="match status" value="1"/>
</dbReference>
<reference evidence="13 14" key="1">
    <citation type="submission" date="2015-09" db="EMBL/GenBank/DDBJ databases">
        <title>Genome announcement of multiple Pseudomonas syringae strains.</title>
        <authorList>
            <person name="Thakur S."/>
            <person name="Wang P.W."/>
            <person name="Gong Y."/>
            <person name="Weir B.S."/>
            <person name="Guttman D.S."/>
        </authorList>
    </citation>
    <scope>NUCLEOTIDE SEQUENCE [LARGE SCALE GENOMIC DNA]</scope>
    <source>
        <strain evidence="13 14">ICMP3882</strain>
    </source>
</reference>
<evidence type="ECO:0000256" key="5">
    <source>
        <dbReference type="ARBA" id="ARBA00022691"/>
    </source>
</evidence>
<feature type="domain" description="MnmC-like methyltransferase" evidence="12">
    <location>
        <begin position="112"/>
        <end position="233"/>
    </location>
</feature>
<evidence type="ECO:0000313" key="14">
    <source>
        <dbReference type="Proteomes" id="UP000050554"/>
    </source>
</evidence>
<evidence type="ECO:0000256" key="10">
    <source>
        <dbReference type="HAMAP-Rule" id="MF_01102"/>
    </source>
</evidence>
<evidence type="ECO:0000256" key="4">
    <source>
        <dbReference type="ARBA" id="ARBA00022679"/>
    </source>
</evidence>
<dbReference type="EC" id="2.1.1.61" evidence="10"/>
<dbReference type="NCBIfam" id="NF002481">
    <property type="entry name" value="PRK01747.1-2"/>
    <property type="match status" value="1"/>
</dbReference>
<comment type="cofactor">
    <cofactor evidence="10">
        <name>FAD</name>
        <dbReference type="ChEBI" id="CHEBI:57692"/>
    </cofactor>
</comment>
<dbReference type="InterPro" id="IPR036188">
    <property type="entry name" value="FAD/NAD-bd_sf"/>
</dbReference>
<evidence type="ECO:0000256" key="9">
    <source>
        <dbReference type="ARBA" id="ARBA00023268"/>
    </source>
</evidence>
<dbReference type="AlphaFoldDB" id="A0A0Q0EI75"/>
<keyword evidence="2 10" id="KW-0489">Methyltransferase</keyword>
<dbReference type="InterPro" id="IPR017610">
    <property type="entry name" value="tRNA_S-uridine_synth_MnmC_C"/>
</dbReference>
<dbReference type="GO" id="GO:0050660">
    <property type="term" value="F:flavin adenine dinucleotide binding"/>
    <property type="evidence" value="ECO:0007669"/>
    <property type="project" value="UniProtKB-UniRule"/>
</dbReference>
<keyword evidence="8 10" id="KW-0560">Oxidoreductase</keyword>
<dbReference type="GO" id="GO:0032259">
    <property type="term" value="P:methylation"/>
    <property type="evidence" value="ECO:0007669"/>
    <property type="project" value="UniProtKB-KW"/>
</dbReference>
<dbReference type="GO" id="GO:0002098">
    <property type="term" value="P:tRNA wobble uridine modification"/>
    <property type="evidence" value="ECO:0007669"/>
    <property type="project" value="TreeGrafter"/>
</dbReference>
<proteinExistence type="inferred from homology"/>
<keyword evidence="9 10" id="KW-0511">Multifunctional enzyme</keyword>
<accession>A0A0Q0EI75</accession>
<feature type="domain" description="FAD dependent oxidoreductase" evidence="11">
    <location>
        <begin position="263"/>
        <end position="628"/>
    </location>
</feature>
<evidence type="ECO:0000259" key="12">
    <source>
        <dbReference type="Pfam" id="PF05430"/>
    </source>
</evidence>
<dbReference type="GO" id="GO:0004808">
    <property type="term" value="F:tRNA (5-methylaminomethyl-2-thiouridylate)(34)-methyltransferase activity"/>
    <property type="evidence" value="ECO:0007669"/>
    <property type="project" value="UniProtKB-EC"/>
</dbReference>
<gene>
    <name evidence="10" type="primary">mnmC</name>
    <name evidence="13" type="ORF">ALO47_02766</name>
</gene>